<dbReference type="Proteomes" id="UP000236291">
    <property type="component" value="Unassembled WGS sequence"/>
</dbReference>
<comment type="caution">
    <text evidence="1">The sequence shown here is derived from an EMBL/GenBank/DDBJ whole genome shotgun (WGS) entry which is preliminary data.</text>
</comment>
<organism evidence="1 2">
    <name type="scientific">Trifolium pratense</name>
    <name type="common">Red clover</name>
    <dbReference type="NCBI Taxonomy" id="57577"/>
    <lineage>
        <taxon>Eukaryota</taxon>
        <taxon>Viridiplantae</taxon>
        <taxon>Streptophyta</taxon>
        <taxon>Embryophyta</taxon>
        <taxon>Tracheophyta</taxon>
        <taxon>Spermatophyta</taxon>
        <taxon>Magnoliopsida</taxon>
        <taxon>eudicotyledons</taxon>
        <taxon>Gunneridae</taxon>
        <taxon>Pentapetalae</taxon>
        <taxon>rosids</taxon>
        <taxon>fabids</taxon>
        <taxon>Fabales</taxon>
        <taxon>Fabaceae</taxon>
        <taxon>Papilionoideae</taxon>
        <taxon>50 kb inversion clade</taxon>
        <taxon>NPAAA clade</taxon>
        <taxon>Hologalegina</taxon>
        <taxon>IRL clade</taxon>
        <taxon>Trifolieae</taxon>
        <taxon>Trifolium</taxon>
    </lineage>
</organism>
<evidence type="ECO:0000313" key="2">
    <source>
        <dbReference type="Proteomes" id="UP000236291"/>
    </source>
</evidence>
<dbReference type="EMBL" id="ASHM01006017">
    <property type="protein sequence ID" value="PNY13355.1"/>
    <property type="molecule type" value="Genomic_DNA"/>
</dbReference>
<name>A0A2K3PDM0_TRIPR</name>
<protein>
    <submittedName>
        <fullName evidence="1">Uncharacterized protein</fullName>
    </submittedName>
</protein>
<evidence type="ECO:0000313" key="1">
    <source>
        <dbReference type="EMBL" id="PNY13355.1"/>
    </source>
</evidence>
<gene>
    <name evidence="1" type="ORF">L195_g010008</name>
</gene>
<reference evidence="1 2" key="2">
    <citation type="journal article" date="2017" name="Front. Plant Sci.">
        <title>Gene Classification and Mining of Molecular Markers Useful in Red Clover (Trifolium pratense) Breeding.</title>
        <authorList>
            <person name="Istvanek J."/>
            <person name="Dluhosova J."/>
            <person name="Dluhos P."/>
            <person name="Patkova L."/>
            <person name="Nedelnik J."/>
            <person name="Repkova J."/>
        </authorList>
    </citation>
    <scope>NUCLEOTIDE SEQUENCE [LARGE SCALE GENOMIC DNA]</scope>
    <source>
        <strain evidence="2">cv. Tatra</strain>
        <tissue evidence="1">Young leaves</tissue>
    </source>
</reference>
<feature type="non-terminal residue" evidence="1">
    <location>
        <position position="1"/>
    </location>
</feature>
<accession>A0A2K3PDM0</accession>
<proteinExistence type="predicted"/>
<dbReference type="AlphaFoldDB" id="A0A2K3PDM0"/>
<sequence length="92" mass="10076">ECGLEASRGGVKLNIDCACKDGGMRGVEVFFDGVMVSGLVCCFRYFKKPYGTYFVVEHKTLIEFELRCFGGSCLPGVKSLCEHACKFGLLFG</sequence>
<reference evidence="1 2" key="1">
    <citation type="journal article" date="2014" name="Am. J. Bot.">
        <title>Genome assembly and annotation for red clover (Trifolium pratense; Fabaceae).</title>
        <authorList>
            <person name="Istvanek J."/>
            <person name="Jaros M."/>
            <person name="Krenek A."/>
            <person name="Repkova J."/>
        </authorList>
    </citation>
    <scope>NUCLEOTIDE SEQUENCE [LARGE SCALE GENOMIC DNA]</scope>
    <source>
        <strain evidence="2">cv. Tatra</strain>
        <tissue evidence="1">Young leaves</tissue>
    </source>
</reference>